<evidence type="ECO:0000313" key="7">
    <source>
        <dbReference type="EMBL" id="GHE73038.1"/>
    </source>
</evidence>
<keyword evidence="8" id="KW-1185">Reference proteome</keyword>
<comment type="caution">
    <text evidence="7">The sequence shown here is derived from an EMBL/GenBank/DDBJ whole genome shotgun (WGS) entry which is preliminary data.</text>
</comment>
<name>A0ABQ3IBD0_9BACT</name>
<reference evidence="8" key="1">
    <citation type="journal article" date="2019" name="Int. J. Syst. Evol. Microbiol.">
        <title>The Global Catalogue of Microorganisms (GCM) 10K type strain sequencing project: providing services to taxonomists for standard genome sequencing and annotation.</title>
        <authorList>
            <consortium name="The Broad Institute Genomics Platform"/>
            <consortium name="The Broad Institute Genome Sequencing Center for Infectious Disease"/>
            <person name="Wu L."/>
            <person name="Ma J."/>
        </authorList>
    </citation>
    <scope>NUCLEOTIDE SEQUENCE [LARGE SCALE GENOMIC DNA]</scope>
    <source>
        <strain evidence="8">CGMCC 1.15111</strain>
    </source>
</reference>
<dbReference type="InterPro" id="IPR015424">
    <property type="entry name" value="PyrdxlP-dep_Trfase"/>
</dbReference>
<dbReference type="Pfam" id="PF00155">
    <property type="entry name" value="Aminotran_1_2"/>
    <property type="match status" value="1"/>
</dbReference>
<dbReference type="EMBL" id="BNAG01000004">
    <property type="protein sequence ID" value="GHE73038.1"/>
    <property type="molecule type" value="Genomic_DNA"/>
</dbReference>
<dbReference type="SUPFAM" id="SSF53383">
    <property type="entry name" value="PLP-dependent transferases"/>
    <property type="match status" value="1"/>
</dbReference>
<keyword evidence="5" id="KW-0472">Membrane</keyword>
<dbReference type="PANTHER" id="PTHR43643:SF3">
    <property type="entry name" value="HISTIDINOL-PHOSPHATE AMINOTRANSFERASE"/>
    <property type="match status" value="1"/>
</dbReference>
<organism evidence="7 8">
    <name type="scientific">Roseivirga thermotolerans</name>
    <dbReference type="NCBI Taxonomy" id="1758176"/>
    <lineage>
        <taxon>Bacteria</taxon>
        <taxon>Pseudomonadati</taxon>
        <taxon>Bacteroidota</taxon>
        <taxon>Cytophagia</taxon>
        <taxon>Cytophagales</taxon>
        <taxon>Roseivirgaceae</taxon>
        <taxon>Roseivirga</taxon>
    </lineage>
</organism>
<evidence type="ECO:0000256" key="5">
    <source>
        <dbReference type="SAM" id="Phobius"/>
    </source>
</evidence>
<proteinExistence type="inferred from homology"/>
<accession>A0ABQ3IBD0</accession>
<keyword evidence="5" id="KW-0812">Transmembrane</keyword>
<dbReference type="InterPro" id="IPR050106">
    <property type="entry name" value="HistidinolP_aminotransfase"/>
</dbReference>
<dbReference type="Gene3D" id="3.40.640.10">
    <property type="entry name" value="Type I PLP-dependent aspartate aminotransferase-like (Major domain)"/>
    <property type="match status" value="1"/>
</dbReference>
<dbReference type="PANTHER" id="PTHR43643">
    <property type="entry name" value="HISTIDINOL-PHOSPHATE AMINOTRANSFERASE 2"/>
    <property type="match status" value="1"/>
</dbReference>
<dbReference type="Gene3D" id="3.90.1150.10">
    <property type="entry name" value="Aspartate Aminotransferase, domain 1"/>
    <property type="match status" value="1"/>
</dbReference>
<evidence type="ECO:0000256" key="4">
    <source>
        <dbReference type="ARBA" id="ARBA00022898"/>
    </source>
</evidence>
<comment type="similarity">
    <text evidence="1">Belongs to the class-II pyridoxal-phosphate-dependent aminotransferase family. Histidinol-phosphate aminotransferase subfamily.</text>
</comment>
<keyword evidence="3" id="KW-0808">Transferase</keyword>
<evidence type="ECO:0000256" key="1">
    <source>
        <dbReference type="ARBA" id="ARBA00007970"/>
    </source>
</evidence>
<dbReference type="RefSeq" id="WP_189631287.1">
    <property type="nucleotide sequence ID" value="NZ_BNAG01000004.1"/>
</dbReference>
<feature type="domain" description="Aminotransferase class I/classII large" evidence="6">
    <location>
        <begin position="42"/>
        <end position="362"/>
    </location>
</feature>
<evidence type="ECO:0000256" key="3">
    <source>
        <dbReference type="ARBA" id="ARBA00022679"/>
    </source>
</evidence>
<evidence type="ECO:0000259" key="6">
    <source>
        <dbReference type="Pfam" id="PF00155"/>
    </source>
</evidence>
<dbReference type="InterPro" id="IPR015422">
    <property type="entry name" value="PyrdxlP-dep_Trfase_small"/>
</dbReference>
<keyword evidence="2 7" id="KW-0032">Aminotransferase</keyword>
<evidence type="ECO:0000256" key="2">
    <source>
        <dbReference type="ARBA" id="ARBA00022576"/>
    </source>
</evidence>
<dbReference type="InterPro" id="IPR004839">
    <property type="entry name" value="Aminotransferase_I/II_large"/>
</dbReference>
<feature type="transmembrane region" description="Helical" evidence="5">
    <location>
        <begin position="12"/>
        <end position="30"/>
    </location>
</feature>
<dbReference type="CDD" id="cd00609">
    <property type="entry name" value="AAT_like"/>
    <property type="match status" value="1"/>
</dbReference>
<gene>
    <name evidence="7" type="primary">hisC</name>
    <name evidence="7" type="ORF">GCM10011340_31920</name>
</gene>
<dbReference type="InterPro" id="IPR015421">
    <property type="entry name" value="PyrdxlP-dep_Trfase_major"/>
</dbReference>
<dbReference type="GO" id="GO:0008483">
    <property type="term" value="F:transaminase activity"/>
    <property type="evidence" value="ECO:0007669"/>
    <property type="project" value="UniProtKB-KW"/>
</dbReference>
<dbReference type="Proteomes" id="UP000658258">
    <property type="component" value="Unassembled WGS sequence"/>
</dbReference>
<keyword evidence="5" id="KW-1133">Transmembrane helix</keyword>
<sequence>MTRIQQSINRRDWLGTALTMGGSLLLSPYLSKEFLRQNDAETVIKLNANENPYGPPKSVLDSIRHFDGELFRYQGIYANNLREQLASFHGLESQMIMLGAGSSVLLQLLGHYVQQKSATLHYCSPTFNILPDTLKKAGGKPNSLPLTKDYKFDLAALKEADETPGAIYLVNPNNPTGTFYERTEMELFCKSINSKTLIILDEAYIEYAGDGQSLVGLLKQMPNLIIVRTFSKIYGMAGLRMGYLMASAAIIRQLQQLVPWPNHDLSTLSLVAAGNALQSSSFVQTTRTTNARVMQSTIKALESLGYRCSPSVANFVYFNTKGRNLRAALEGYGVQIGQLDYENQTYARVTVGKEQEMERFVQCLQKLN</sequence>
<keyword evidence="4" id="KW-0663">Pyridoxal phosphate</keyword>
<protein>
    <submittedName>
        <fullName evidence="7">Histidinol-phosphate aminotransferase</fullName>
    </submittedName>
</protein>
<evidence type="ECO:0000313" key="8">
    <source>
        <dbReference type="Proteomes" id="UP000658258"/>
    </source>
</evidence>